<reference evidence="2" key="1">
    <citation type="journal article" date="2019" name="Int. J. Syst. Evol. Microbiol.">
        <title>The Global Catalogue of Microorganisms (GCM) 10K type strain sequencing project: providing services to taxonomists for standard genome sequencing and annotation.</title>
        <authorList>
            <consortium name="The Broad Institute Genomics Platform"/>
            <consortium name="The Broad Institute Genome Sequencing Center for Infectious Disease"/>
            <person name="Wu L."/>
            <person name="Ma J."/>
        </authorList>
    </citation>
    <scope>NUCLEOTIDE SEQUENCE [LARGE SCALE GENOMIC DNA]</scope>
    <source>
        <strain evidence="2">CGMCC 1.12470</strain>
    </source>
</reference>
<proteinExistence type="predicted"/>
<accession>A0ABW4J079</accession>
<gene>
    <name evidence="1" type="ORF">ACFSL4_33895</name>
</gene>
<evidence type="ECO:0000313" key="2">
    <source>
        <dbReference type="Proteomes" id="UP001597261"/>
    </source>
</evidence>
<protein>
    <recommendedName>
        <fullName evidence="3">XRE family transcriptional regulator</fullName>
    </recommendedName>
</protein>
<name>A0ABW4J079_9ACTN</name>
<keyword evidence="2" id="KW-1185">Reference proteome</keyword>
<dbReference type="EMBL" id="JBHUDX010000112">
    <property type="protein sequence ID" value="MFD1663029.1"/>
    <property type="molecule type" value="Genomic_DNA"/>
</dbReference>
<organism evidence="1 2">
    <name type="scientific">Streptomyces caeni</name>
    <dbReference type="NCBI Taxonomy" id="2307231"/>
    <lineage>
        <taxon>Bacteria</taxon>
        <taxon>Bacillati</taxon>
        <taxon>Actinomycetota</taxon>
        <taxon>Actinomycetes</taxon>
        <taxon>Kitasatosporales</taxon>
        <taxon>Streptomycetaceae</taxon>
        <taxon>Streptomyces</taxon>
    </lineage>
</organism>
<comment type="caution">
    <text evidence="1">The sequence shown here is derived from an EMBL/GenBank/DDBJ whole genome shotgun (WGS) entry which is preliminary data.</text>
</comment>
<feature type="non-terminal residue" evidence="1">
    <location>
        <position position="94"/>
    </location>
</feature>
<evidence type="ECO:0008006" key="3">
    <source>
        <dbReference type="Google" id="ProtNLM"/>
    </source>
</evidence>
<sequence length="94" mass="9880">MASHPGFGVLLTRLLNNRRVDVAWLSSASGIPETELRSVLAGTPPLSSQLDVLAPALGFHATDLHVIADVAVPGTLTPLPFPWPRNGAPGPRAR</sequence>
<evidence type="ECO:0000313" key="1">
    <source>
        <dbReference type="EMBL" id="MFD1663029.1"/>
    </source>
</evidence>
<dbReference type="Proteomes" id="UP001597261">
    <property type="component" value="Unassembled WGS sequence"/>
</dbReference>